<protein>
    <recommendedName>
        <fullName evidence="2">Cell surface protein</fullName>
    </recommendedName>
</protein>
<dbReference type="PANTHER" id="PTHR46388:SF2">
    <property type="entry name" value="NHL REPEAT-CONTAINING PROTEIN 2"/>
    <property type="match status" value="1"/>
</dbReference>
<dbReference type="InterPro" id="IPR011042">
    <property type="entry name" value="6-blade_b-propeller_TolB-like"/>
</dbReference>
<proteinExistence type="predicted"/>
<organism evidence="1">
    <name type="scientific">hydrocarbon metagenome</name>
    <dbReference type="NCBI Taxonomy" id="938273"/>
    <lineage>
        <taxon>unclassified sequences</taxon>
        <taxon>metagenomes</taxon>
        <taxon>ecological metagenomes</taxon>
    </lineage>
</organism>
<dbReference type="SUPFAM" id="SSF63825">
    <property type="entry name" value="YWTD domain"/>
    <property type="match status" value="2"/>
</dbReference>
<dbReference type="PANTHER" id="PTHR46388">
    <property type="entry name" value="NHL REPEAT-CONTAINING PROTEIN 2"/>
    <property type="match status" value="1"/>
</dbReference>
<dbReference type="EMBL" id="LNQE01000882">
    <property type="protein sequence ID" value="KUG23844.1"/>
    <property type="molecule type" value="Genomic_DNA"/>
</dbReference>
<evidence type="ECO:0008006" key="2">
    <source>
        <dbReference type="Google" id="ProtNLM"/>
    </source>
</evidence>
<dbReference type="Gene3D" id="2.120.10.30">
    <property type="entry name" value="TolB, C-terminal domain"/>
    <property type="match status" value="6"/>
</dbReference>
<dbReference type="PROSITE" id="PS51257">
    <property type="entry name" value="PROKAR_LIPOPROTEIN"/>
    <property type="match status" value="1"/>
</dbReference>
<accession>A0A0W8FSS8</accession>
<gene>
    <name evidence="1" type="ORF">ASZ90_006329</name>
</gene>
<reference evidence="1" key="1">
    <citation type="journal article" date="2015" name="Proc. Natl. Acad. Sci. U.S.A.">
        <title>Networks of energetic and metabolic interactions define dynamics in microbial communities.</title>
        <authorList>
            <person name="Embree M."/>
            <person name="Liu J.K."/>
            <person name="Al-Bassam M.M."/>
            <person name="Zengler K."/>
        </authorList>
    </citation>
    <scope>NUCLEOTIDE SEQUENCE</scope>
</reference>
<sequence>MNFRLSIMWVTLFFLLAACSGGSSSSLGTDNNSSVPVVMGGSVQDAPLSLSQMVSTLSGPIPGFDGTGLEAVFNWPYAVTTDGINLYVADSGNHTIRKIVIATLAVTTLAGAAGMTGSTDGIGPVARFNYPLGITSDGTNLFVSDSNNDTIRKIEIATGMVTTLCGSPGKFGSVDGVGSAARFDGPTGIATDGTNLYVTDFVNSTIRKVVIATGAVTTIAGSAGNSGSDDGTGEAARFRSPDGIITDGVNLFVTDTGNSTIRKVVIATGTVTTIAGSAGNTGHEDGTGEAARFYRPKGIALNGTILYVADQSNQTIRKIDTATAVVTTLCGSAGNWGKVDGFGTAAKFDGPAGITTDGTNLYIADTGNGSIRKVVITSTAVTTFAGNPSEGFTDGRGAEARFNRPLGITTDGTRLFVADTWNNAIRMIDISTGAVTTLAGNGSMGALDGTGTLASFDFPHGITTDGKNLYITDQDSSTIRKVVISTGVVTTLAGSPGIEGSTDGTGTAATFNRPGGITTDGINLYVTDLYNARIREIVIATGVVTTLAGSGVLGWDDGTGAAASFWAPSGITTDGTNLYITDDGNHLIRKVVIATGVVTTIAGTRGKSGSTDGTGTAALFSTPRGITSDGTNLYICDFGNTIRQMVIATGVVTTISGSAGNAGFADGMGSEARFNTPEGITTDGVSLYIADRENNSIRKIR</sequence>
<evidence type="ECO:0000313" key="1">
    <source>
        <dbReference type="EMBL" id="KUG23844.1"/>
    </source>
</evidence>
<comment type="caution">
    <text evidence="1">The sequence shown here is derived from an EMBL/GenBank/DDBJ whole genome shotgun (WGS) entry which is preliminary data.</text>
</comment>
<name>A0A0W8FSS8_9ZZZZ</name>
<dbReference type="SUPFAM" id="SSF101898">
    <property type="entry name" value="NHL repeat"/>
    <property type="match status" value="1"/>
</dbReference>
<dbReference type="AlphaFoldDB" id="A0A0W8FSS8"/>